<evidence type="ECO:0000313" key="1">
    <source>
        <dbReference type="EMBL" id="KAK0437417.1"/>
    </source>
</evidence>
<sequence>MCPCWEDVLVVERDELALQDILYAGDKLLKDFPHYHSILVKDWSSDEDSYVVLVACKAYQFAMERWVDGVEVGIFTHLLLCLLGSSYCNAEMTYEGLLHAFDRSLHQTPVVARKHREVPASAAYIWLSKMCQPHMAIRQSD</sequence>
<gene>
    <name evidence="1" type="ORF">EV421DRAFT_1907442</name>
</gene>
<proteinExistence type="predicted"/>
<dbReference type="Gene3D" id="3.40.50.1460">
    <property type="match status" value="1"/>
</dbReference>
<evidence type="ECO:0000313" key="2">
    <source>
        <dbReference type="Proteomes" id="UP001175226"/>
    </source>
</evidence>
<protein>
    <submittedName>
        <fullName evidence="1">Uncharacterized protein</fullName>
    </submittedName>
</protein>
<dbReference type="Proteomes" id="UP001175226">
    <property type="component" value="Unassembled WGS sequence"/>
</dbReference>
<dbReference type="EMBL" id="JAUEPT010000049">
    <property type="protein sequence ID" value="KAK0437417.1"/>
    <property type="molecule type" value="Genomic_DNA"/>
</dbReference>
<name>A0AA39MK99_9AGAR</name>
<keyword evidence="2" id="KW-1185">Reference proteome</keyword>
<reference evidence="1" key="1">
    <citation type="submission" date="2023-06" db="EMBL/GenBank/DDBJ databases">
        <authorList>
            <consortium name="Lawrence Berkeley National Laboratory"/>
            <person name="Ahrendt S."/>
            <person name="Sahu N."/>
            <person name="Indic B."/>
            <person name="Wong-Bajracharya J."/>
            <person name="Merenyi Z."/>
            <person name="Ke H.-M."/>
            <person name="Monk M."/>
            <person name="Kocsube S."/>
            <person name="Drula E."/>
            <person name="Lipzen A."/>
            <person name="Balint B."/>
            <person name="Henrissat B."/>
            <person name="Andreopoulos B."/>
            <person name="Martin F.M."/>
            <person name="Harder C.B."/>
            <person name="Rigling D."/>
            <person name="Ford K.L."/>
            <person name="Foster G.D."/>
            <person name="Pangilinan J."/>
            <person name="Papanicolaou A."/>
            <person name="Barry K."/>
            <person name="LaButti K."/>
            <person name="Viragh M."/>
            <person name="Koriabine M."/>
            <person name="Yan M."/>
            <person name="Riley R."/>
            <person name="Champramary S."/>
            <person name="Plett K.L."/>
            <person name="Tsai I.J."/>
            <person name="Slot J."/>
            <person name="Sipos G."/>
            <person name="Plett J."/>
            <person name="Nagy L.G."/>
            <person name="Grigoriev I.V."/>
        </authorList>
    </citation>
    <scope>NUCLEOTIDE SEQUENCE</scope>
    <source>
        <strain evidence="1">FPL87.14</strain>
    </source>
</reference>
<organism evidence="1 2">
    <name type="scientific">Armillaria borealis</name>
    <dbReference type="NCBI Taxonomy" id="47425"/>
    <lineage>
        <taxon>Eukaryota</taxon>
        <taxon>Fungi</taxon>
        <taxon>Dikarya</taxon>
        <taxon>Basidiomycota</taxon>
        <taxon>Agaricomycotina</taxon>
        <taxon>Agaricomycetes</taxon>
        <taxon>Agaricomycetidae</taxon>
        <taxon>Agaricales</taxon>
        <taxon>Marasmiineae</taxon>
        <taxon>Physalacriaceae</taxon>
        <taxon>Armillaria</taxon>
    </lineage>
</organism>
<dbReference type="AlphaFoldDB" id="A0AA39MK99"/>
<accession>A0AA39MK99</accession>
<comment type="caution">
    <text evidence="1">The sequence shown here is derived from an EMBL/GenBank/DDBJ whole genome shotgun (WGS) entry which is preliminary data.</text>
</comment>